<reference evidence="1 2" key="1">
    <citation type="submission" date="2020-06" db="EMBL/GenBank/DDBJ databases">
        <title>Pseudomonas eucalypticola sp. nov., an endophyte of Eucalyptus dunnii leaves with biocontrol ability of eucalyptus leaf blight.</title>
        <authorList>
            <person name="Liu Y."/>
            <person name="Song Z."/>
            <person name="Zeng H."/>
            <person name="Lu M."/>
            <person name="Wang X."/>
            <person name="Lian X."/>
            <person name="Zhang Q."/>
        </authorList>
    </citation>
    <scope>NUCLEOTIDE SEQUENCE [LARGE SCALE GENOMIC DNA]</scope>
    <source>
        <strain evidence="1 2">NP-1</strain>
    </source>
</reference>
<dbReference type="GO" id="GO:0016020">
    <property type="term" value="C:membrane"/>
    <property type="evidence" value="ECO:0007669"/>
    <property type="project" value="InterPro"/>
</dbReference>
<dbReference type="EMBL" id="CP056030">
    <property type="protein sequence ID" value="QKZ05676.1"/>
    <property type="molecule type" value="Genomic_DNA"/>
</dbReference>
<gene>
    <name evidence="1" type="ORF">HWQ56_18480</name>
</gene>
<evidence type="ECO:0000313" key="1">
    <source>
        <dbReference type="EMBL" id="QKZ05676.1"/>
    </source>
</evidence>
<dbReference type="RefSeq" id="WP_176571425.1">
    <property type="nucleotide sequence ID" value="NZ_CP056030.1"/>
</dbReference>
<dbReference type="PANTHER" id="PTHR38831">
    <property type="entry name" value="TYPE II SECRETION SYSTEM PROTEIN K"/>
    <property type="match status" value="1"/>
</dbReference>
<dbReference type="KEGG" id="pez:HWQ56_18480"/>
<accession>A0A7D5D8Y7</accession>
<organism evidence="1 2">
    <name type="scientific">Pseudomonas eucalypticola</name>
    <dbReference type="NCBI Taxonomy" id="2599595"/>
    <lineage>
        <taxon>Bacteria</taxon>
        <taxon>Pseudomonadati</taxon>
        <taxon>Pseudomonadota</taxon>
        <taxon>Gammaproteobacteria</taxon>
        <taxon>Pseudomonadales</taxon>
        <taxon>Pseudomonadaceae</taxon>
        <taxon>Pseudomonas</taxon>
    </lineage>
</organism>
<dbReference type="PANTHER" id="PTHR38831:SF1">
    <property type="entry name" value="TYPE II SECRETION SYSTEM PROTEIN K-RELATED"/>
    <property type="match status" value="1"/>
</dbReference>
<protein>
    <submittedName>
        <fullName evidence="1">General secretion pathway protein GspK</fullName>
    </submittedName>
</protein>
<sequence length="239" mass="25440">MTRQKGVALLLVLWVLALLSLLLAGLAGWVQLESRQALWQRQHTEALLAAEAGVNLAVVSLTDPAQQRAWAADGRAHELAFERARVQVSVVSERGKLDLNAASTADVVRLLQACGGAVQARALGAALDQRRGNGQPPLRVLEELRQLPGMSQALFACAAPQVTLWSGQESPDPALATPWLRRALGLPSLNISGAEPGPILTLTSVAQLPGGFSAALVVTLLLNPSTEGARPYRVLHWQE</sequence>
<dbReference type="GO" id="GO:0009306">
    <property type="term" value="P:protein secretion"/>
    <property type="evidence" value="ECO:0007669"/>
    <property type="project" value="InterPro"/>
</dbReference>
<dbReference type="Proteomes" id="UP000509568">
    <property type="component" value="Chromosome"/>
</dbReference>
<evidence type="ECO:0000313" key="2">
    <source>
        <dbReference type="Proteomes" id="UP000509568"/>
    </source>
</evidence>
<dbReference type="InterPro" id="IPR005628">
    <property type="entry name" value="GspK"/>
</dbReference>
<dbReference type="AlphaFoldDB" id="A0A7D5D8Y7"/>
<proteinExistence type="predicted"/>
<keyword evidence="2" id="KW-1185">Reference proteome</keyword>
<name>A0A7D5D8Y7_9PSED</name>